<evidence type="ECO:0000256" key="1">
    <source>
        <dbReference type="SAM" id="Phobius"/>
    </source>
</evidence>
<feature type="transmembrane region" description="Helical" evidence="1">
    <location>
        <begin position="88"/>
        <end position="109"/>
    </location>
</feature>
<evidence type="ECO:0000313" key="2">
    <source>
        <dbReference type="EMBL" id="AIR89560.1"/>
    </source>
</evidence>
<feature type="transmembrane region" description="Helical" evidence="1">
    <location>
        <begin position="38"/>
        <end position="57"/>
    </location>
</feature>
<evidence type="ECO:0000313" key="3">
    <source>
        <dbReference type="Proteomes" id="UP000029493"/>
    </source>
</evidence>
<sequence>MLSVALLGYAGFAALCLAMDKHFKELLKHTPRAVHLRSLRWAGWGLLLASLVLAVHLRGLAFGLVEWMALLMAAVTLWVFILPYRPRWLLGLAAISLVLGPLLGLASLIR</sequence>
<keyword evidence="1" id="KW-0472">Membrane</keyword>
<dbReference type="Proteomes" id="UP000029493">
    <property type="component" value="Chromosome"/>
</dbReference>
<dbReference type="EMBL" id="CP009455">
    <property type="protein sequence ID" value="AIR89560.1"/>
    <property type="molecule type" value="Genomic_DNA"/>
</dbReference>
<proteinExistence type="predicted"/>
<keyword evidence="3" id="KW-1185">Reference proteome</keyword>
<dbReference type="STRING" id="157783.LK03_09805"/>
<dbReference type="Pfam" id="PF11804">
    <property type="entry name" value="DUF3325"/>
    <property type="match status" value="1"/>
</dbReference>
<dbReference type="InterPro" id="IPR021762">
    <property type="entry name" value="DUF3325"/>
</dbReference>
<organism evidence="2 3">
    <name type="scientific">Pseudomonas cremoricolorata</name>
    <dbReference type="NCBI Taxonomy" id="157783"/>
    <lineage>
        <taxon>Bacteria</taxon>
        <taxon>Pseudomonadati</taxon>
        <taxon>Pseudomonadota</taxon>
        <taxon>Gammaproteobacteria</taxon>
        <taxon>Pseudomonadales</taxon>
        <taxon>Pseudomonadaceae</taxon>
        <taxon>Pseudomonas</taxon>
    </lineage>
</organism>
<keyword evidence="1" id="KW-0812">Transmembrane</keyword>
<dbReference type="AlphaFoldDB" id="A0A089WJT6"/>
<keyword evidence="1" id="KW-1133">Transmembrane helix</keyword>
<dbReference type="OrthoDB" id="6009065at2"/>
<dbReference type="eggNOG" id="ENOG5033AD4">
    <property type="taxonomic scope" value="Bacteria"/>
</dbReference>
<feature type="transmembrane region" description="Helical" evidence="1">
    <location>
        <begin position="64"/>
        <end position="82"/>
    </location>
</feature>
<name>A0A089WJT6_9PSED</name>
<accession>A0A089WJT6</accession>
<reference evidence="2 3" key="1">
    <citation type="submission" date="2014-09" db="EMBL/GenBank/DDBJ databases">
        <authorList>
            <person name="Chan K.-G."/>
        </authorList>
    </citation>
    <scope>NUCLEOTIDE SEQUENCE [LARGE SCALE GENOMIC DNA]</scope>
    <source>
        <strain evidence="2 3">ND07</strain>
    </source>
</reference>
<gene>
    <name evidence="2" type="ORF">LK03_09805</name>
</gene>
<dbReference type="RefSeq" id="WP_038412135.1">
    <property type="nucleotide sequence ID" value="NZ_CP009455.1"/>
</dbReference>
<protein>
    <submittedName>
        <fullName evidence="2">Membrane protein</fullName>
    </submittedName>
</protein>
<dbReference type="KEGG" id="psw:LK03_09805"/>